<feature type="chain" id="PRO_5020213869" evidence="1">
    <location>
        <begin position="22"/>
        <end position="269"/>
    </location>
</feature>
<keyword evidence="3" id="KW-1185">Reference proteome</keyword>
<proteinExistence type="predicted"/>
<dbReference type="InterPro" id="IPR011250">
    <property type="entry name" value="OMP/PagP_B-barrel"/>
</dbReference>
<organism evidence="2 3">
    <name type="scientific">Leeuwenhoekiella aestuarii</name>
    <dbReference type="NCBI Taxonomy" id="2249426"/>
    <lineage>
        <taxon>Bacteria</taxon>
        <taxon>Pseudomonadati</taxon>
        <taxon>Bacteroidota</taxon>
        <taxon>Flavobacteriia</taxon>
        <taxon>Flavobacteriales</taxon>
        <taxon>Flavobacteriaceae</taxon>
        <taxon>Leeuwenhoekiella</taxon>
    </lineage>
</organism>
<accession>A0A4Q0NZK1</accession>
<feature type="signal peptide" evidence="1">
    <location>
        <begin position="1"/>
        <end position="21"/>
    </location>
</feature>
<dbReference type="AlphaFoldDB" id="A0A4Q0NZK1"/>
<evidence type="ECO:0000313" key="2">
    <source>
        <dbReference type="EMBL" id="RXG18121.1"/>
    </source>
</evidence>
<dbReference type="SUPFAM" id="SSF56925">
    <property type="entry name" value="OMPA-like"/>
    <property type="match status" value="1"/>
</dbReference>
<evidence type="ECO:0000313" key="3">
    <source>
        <dbReference type="Proteomes" id="UP000289821"/>
    </source>
</evidence>
<protein>
    <submittedName>
        <fullName evidence="2">Outer membrane protein with beta-barrel domain</fullName>
    </submittedName>
</protein>
<sequence>MNTRILVSVLTLCLTIPFAGKAQLAFSNEIGVIAGPLLFQSDFGLRNNFDTNINNQGLGVGIVHYFNFSYRADCNCYTRDRYFNDHFKLRSEADLHYTPFTHEGVEAQKDTPEGQDLRDHKGSSLVFELGMQLEYFPLSIRDFQAGGYKIAPYISLGAHFVSFKPKYSSVQDVPGASPEDIYFDRFLIGDGGELGGISDDSGTTWALTGSVGIRYKLTTLSDINLELRYHKYYSNWVDGLNPDPEFYPPNKYDDSIAWLNIGYIYYLNF</sequence>
<dbReference type="RefSeq" id="WP_128759703.1">
    <property type="nucleotide sequence ID" value="NZ_QOVI01000001.1"/>
</dbReference>
<comment type="caution">
    <text evidence="2">The sequence shown here is derived from an EMBL/GenBank/DDBJ whole genome shotgun (WGS) entry which is preliminary data.</text>
</comment>
<dbReference type="OrthoDB" id="1142271at2"/>
<dbReference type="Proteomes" id="UP000289821">
    <property type="component" value="Unassembled WGS sequence"/>
</dbReference>
<evidence type="ECO:0000256" key="1">
    <source>
        <dbReference type="SAM" id="SignalP"/>
    </source>
</evidence>
<keyword evidence="1" id="KW-0732">Signal</keyword>
<dbReference type="EMBL" id="QOVI01000001">
    <property type="protein sequence ID" value="RXG18121.1"/>
    <property type="molecule type" value="Genomic_DNA"/>
</dbReference>
<dbReference type="NCBIfam" id="NF047659">
    <property type="entry name" value="THC0290_0291_fam"/>
    <property type="match status" value="1"/>
</dbReference>
<gene>
    <name evidence="2" type="ORF">DSM04_101309</name>
</gene>
<reference evidence="2 3" key="1">
    <citation type="submission" date="2018-07" db="EMBL/GenBank/DDBJ databases">
        <title>Leeuwenhoekiella genomics.</title>
        <authorList>
            <person name="Tahon G."/>
            <person name="Willems A."/>
        </authorList>
    </citation>
    <scope>NUCLEOTIDE SEQUENCE [LARGE SCALE GENOMIC DNA]</scope>
    <source>
        <strain evidence="2 3">R-50232</strain>
    </source>
</reference>
<name>A0A4Q0NZK1_9FLAO</name>
<dbReference type="Gene3D" id="2.40.160.20">
    <property type="match status" value="1"/>
</dbReference>